<sequence length="109" mass="12250">MPSSGQSLIPDFGDHFGDKSNIPENAIIISITLLGGEICRMYLIFPCDVTTSRARVYKRRQLNGGMTLEFRLQGELSATESVITSELLSVYVDNLYSSYCTCYLYFVFP</sequence>
<keyword evidence="2" id="KW-1185">Reference proteome</keyword>
<dbReference type="AlphaFoldDB" id="A0A4Y2VDQ3"/>
<dbReference type="EMBL" id="BGPR01046455">
    <property type="protein sequence ID" value="GBO23405.1"/>
    <property type="molecule type" value="Genomic_DNA"/>
</dbReference>
<reference evidence="1 2" key="1">
    <citation type="journal article" date="2019" name="Sci. Rep.">
        <title>Orb-weaving spider Araneus ventricosus genome elucidates the spidroin gene catalogue.</title>
        <authorList>
            <person name="Kono N."/>
            <person name="Nakamura H."/>
            <person name="Ohtoshi R."/>
            <person name="Moran D.A.P."/>
            <person name="Shinohara A."/>
            <person name="Yoshida Y."/>
            <person name="Fujiwara M."/>
            <person name="Mori M."/>
            <person name="Tomita M."/>
            <person name="Arakawa K."/>
        </authorList>
    </citation>
    <scope>NUCLEOTIDE SEQUENCE [LARGE SCALE GENOMIC DNA]</scope>
</reference>
<dbReference type="Proteomes" id="UP000499080">
    <property type="component" value="Unassembled WGS sequence"/>
</dbReference>
<protein>
    <submittedName>
        <fullName evidence="1">Uncharacterized protein</fullName>
    </submittedName>
</protein>
<proteinExistence type="predicted"/>
<evidence type="ECO:0000313" key="2">
    <source>
        <dbReference type="Proteomes" id="UP000499080"/>
    </source>
</evidence>
<accession>A0A4Y2VDQ3</accession>
<comment type="caution">
    <text evidence="1">The sequence shown here is derived from an EMBL/GenBank/DDBJ whole genome shotgun (WGS) entry which is preliminary data.</text>
</comment>
<organism evidence="1 2">
    <name type="scientific">Araneus ventricosus</name>
    <name type="common">Orbweaver spider</name>
    <name type="synonym">Epeira ventricosa</name>
    <dbReference type="NCBI Taxonomy" id="182803"/>
    <lineage>
        <taxon>Eukaryota</taxon>
        <taxon>Metazoa</taxon>
        <taxon>Ecdysozoa</taxon>
        <taxon>Arthropoda</taxon>
        <taxon>Chelicerata</taxon>
        <taxon>Arachnida</taxon>
        <taxon>Araneae</taxon>
        <taxon>Araneomorphae</taxon>
        <taxon>Entelegynae</taxon>
        <taxon>Araneoidea</taxon>
        <taxon>Araneidae</taxon>
        <taxon>Araneus</taxon>
    </lineage>
</organism>
<gene>
    <name evidence="1" type="ORF">AVEN_135579_1</name>
</gene>
<evidence type="ECO:0000313" key="1">
    <source>
        <dbReference type="EMBL" id="GBO23405.1"/>
    </source>
</evidence>
<name>A0A4Y2VDQ3_ARAVE</name>